<proteinExistence type="predicted"/>
<dbReference type="AlphaFoldDB" id="A0A811ZA78"/>
<dbReference type="Proteomes" id="UP000645828">
    <property type="component" value="Unassembled WGS sequence"/>
</dbReference>
<evidence type="ECO:0000313" key="1">
    <source>
        <dbReference type="EMBL" id="CAD7685611.1"/>
    </source>
</evidence>
<accession>A0A811ZA78</accession>
<reference evidence="1" key="1">
    <citation type="submission" date="2020-12" db="EMBL/GenBank/DDBJ databases">
        <authorList>
            <consortium name="Molecular Ecology Group"/>
        </authorList>
    </citation>
    <scope>NUCLEOTIDE SEQUENCE</scope>
    <source>
        <strain evidence="1">TBG_1078</strain>
    </source>
</reference>
<name>A0A811ZA78_NYCPR</name>
<sequence>MLLPPVTILMPNLVRTPERHSTLQPRTPGVKRSSCLSLPSSWDCRRVPPRPAHCVTLDKPSPPLHLSF</sequence>
<gene>
    <name evidence="1" type="ORF">NYPRO_LOCUS18404</name>
</gene>
<keyword evidence="2" id="KW-1185">Reference proteome</keyword>
<dbReference type="PANTHER" id="PTHR46254">
    <property type="entry name" value="PROTEIN GVQW1-RELATED"/>
    <property type="match status" value="1"/>
</dbReference>
<evidence type="ECO:0000313" key="2">
    <source>
        <dbReference type="Proteomes" id="UP000645828"/>
    </source>
</evidence>
<organism evidence="1 2">
    <name type="scientific">Nyctereutes procyonoides</name>
    <name type="common">Raccoon dog</name>
    <name type="synonym">Canis procyonoides</name>
    <dbReference type="NCBI Taxonomy" id="34880"/>
    <lineage>
        <taxon>Eukaryota</taxon>
        <taxon>Metazoa</taxon>
        <taxon>Chordata</taxon>
        <taxon>Craniata</taxon>
        <taxon>Vertebrata</taxon>
        <taxon>Euteleostomi</taxon>
        <taxon>Mammalia</taxon>
        <taxon>Eutheria</taxon>
        <taxon>Laurasiatheria</taxon>
        <taxon>Carnivora</taxon>
        <taxon>Caniformia</taxon>
        <taxon>Canidae</taxon>
        <taxon>Nyctereutes</taxon>
    </lineage>
</organism>
<comment type="caution">
    <text evidence="1">The sequence shown here is derived from an EMBL/GenBank/DDBJ whole genome shotgun (WGS) entry which is preliminary data.</text>
</comment>
<protein>
    <submittedName>
        <fullName evidence="1">(raccoon dog) hypothetical protein</fullName>
    </submittedName>
</protein>
<dbReference type="EMBL" id="CAJHUB010000760">
    <property type="protein sequence ID" value="CAD7685611.1"/>
    <property type="molecule type" value="Genomic_DNA"/>
</dbReference>